<dbReference type="PROSITE" id="PS51186">
    <property type="entry name" value="GNAT"/>
    <property type="match status" value="1"/>
</dbReference>
<dbReference type="InterPro" id="IPR000182">
    <property type="entry name" value="GNAT_dom"/>
</dbReference>
<dbReference type="PANTHER" id="PTHR43877:SF5">
    <property type="entry name" value="BLL8307 PROTEIN"/>
    <property type="match status" value="1"/>
</dbReference>
<dbReference type="CDD" id="cd04301">
    <property type="entry name" value="NAT_SF"/>
    <property type="match status" value="1"/>
</dbReference>
<comment type="caution">
    <text evidence="4">The sequence shown here is derived from an EMBL/GenBank/DDBJ whole genome shotgun (WGS) entry which is preliminary data.</text>
</comment>
<dbReference type="AlphaFoldDB" id="A0A5N0E5G8"/>
<dbReference type="Pfam" id="PF00583">
    <property type="entry name" value="Acetyltransf_1"/>
    <property type="match status" value="1"/>
</dbReference>
<proteinExistence type="predicted"/>
<dbReference type="OrthoDB" id="9803233at2"/>
<dbReference type="InterPro" id="IPR016181">
    <property type="entry name" value="Acyl_CoA_acyltransferase"/>
</dbReference>
<evidence type="ECO:0000256" key="1">
    <source>
        <dbReference type="ARBA" id="ARBA00022679"/>
    </source>
</evidence>
<dbReference type="RefSeq" id="WP_150405883.1">
    <property type="nucleotide sequence ID" value="NZ_VXLC01000018.1"/>
</dbReference>
<evidence type="ECO:0000313" key="4">
    <source>
        <dbReference type="EMBL" id="KAA8884662.1"/>
    </source>
</evidence>
<evidence type="ECO:0000259" key="3">
    <source>
        <dbReference type="PROSITE" id="PS51186"/>
    </source>
</evidence>
<gene>
    <name evidence="4" type="ORF">F3087_32270</name>
</gene>
<dbReference type="GO" id="GO:0016747">
    <property type="term" value="F:acyltransferase activity, transferring groups other than amino-acyl groups"/>
    <property type="evidence" value="ECO:0007669"/>
    <property type="project" value="InterPro"/>
</dbReference>
<keyword evidence="1 4" id="KW-0808">Transferase</keyword>
<feature type="domain" description="N-acetyltransferase" evidence="3">
    <location>
        <begin position="24"/>
        <end position="171"/>
    </location>
</feature>
<name>A0A5N0E5G8_9NOCA</name>
<evidence type="ECO:0000313" key="5">
    <source>
        <dbReference type="Proteomes" id="UP000323876"/>
    </source>
</evidence>
<dbReference type="Proteomes" id="UP000323876">
    <property type="component" value="Unassembled WGS sequence"/>
</dbReference>
<keyword evidence="5" id="KW-1185">Reference proteome</keyword>
<evidence type="ECO:0000256" key="2">
    <source>
        <dbReference type="ARBA" id="ARBA00023315"/>
    </source>
</evidence>
<dbReference type="PANTHER" id="PTHR43877">
    <property type="entry name" value="AMINOALKYLPHOSPHONATE N-ACETYLTRANSFERASE-RELATED-RELATED"/>
    <property type="match status" value="1"/>
</dbReference>
<reference evidence="4 5" key="1">
    <citation type="submission" date="2019-09" db="EMBL/GenBank/DDBJ databases">
        <authorList>
            <person name="Wang X."/>
        </authorList>
    </citation>
    <scope>NUCLEOTIDE SEQUENCE [LARGE SCALE GENOMIC DNA]</scope>
    <source>
        <strain evidence="4 5">CICC 11023</strain>
    </source>
</reference>
<keyword evidence="2" id="KW-0012">Acyltransferase</keyword>
<organism evidence="4 5">
    <name type="scientific">Nocardia colli</name>
    <dbReference type="NCBI Taxonomy" id="2545717"/>
    <lineage>
        <taxon>Bacteria</taxon>
        <taxon>Bacillati</taxon>
        <taxon>Actinomycetota</taxon>
        <taxon>Actinomycetes</taxon>
        <taxon>Mycobacteriales</taxon>
        <taxon>Nocardiaceae</taxon>
        <taxon>Nocardia</taxon>
    </lineage>
</organism>
<sequence>MLRNTDQSATADVPVTAAKPNLRIVVDDLSGPEIAVLLTEHVAELARHSPADSMHALDLDALRRPEITFWSGWDGDTLAGCAALKRLDNEHAEIKSMRTAATHKRRGVASILLRHLLTEAKARGYRRMSLETGTPEFFIPAQKLYAAHGFEFCEPFGDYAPDPYSHFMTRPL</sequence>
<protein>
    <submittedName>
        <fullName evidence="4">GNAT family N-acetyltransferase</fullName>
    </submittedName>
</protein>
<dbReference type="InterPro" id="IPR050832">
    <property type="entry name" value="Bact_Acetyltransf"/>
</dbReference>
<dbReference type="EMBL" id="VXLC01000018">
    <property type="protein sequence ID" value="KAA8884662.1"/>
    <property type="molecule type" value="Genomic_DNA"/>
</dbReference>
<dbReference type="Gene3D" id="3.40.630.30">
    <property type="match status" value="1"/>
</dbReference>
<dbReference type="SUPFAM" id="SSF55729">
    <property type="entry name" value="Acyl-CoA N-acyltransferases (Nat)"/>
    <property type="match status" value="1"/>
</dbReference>
<accession>A0A5N0E5G8</accession>